<name>A0ACC0GMS1_9ERIC</name>
<evidence type="ECO:0000313" key="1">
    <source>
        <dbReference type="EMBL" id="KAI8001371.1"/>
    </source>
</evidence>
<organism evidence="1 2">
    <name type="scientific">Camellia lanceoleosa</name>
    <dbReference type="NCBI Taxonomy" id="1840588"/>
    <lineage>
        <taxon>Eukaryota</taxon>
        <taxon>Viridiplantae</taxon>
        <taxon>Streptophyta</taxon>
        <taxon>Embryophyta</taxon>
        <taxon>Tracheophyta</taxon>
        <taxon>Spermatophyta</taxon>
        <taxon>Magnoliopsida</taxon>
        <taxon>eudicotyledons</taxon>
        <taxon>Gunneridae</taxon>
        <taxon>Pentapetalae</taxon>
        <taxon>asterids</taxon>
        <taxon>Ericales</taxon>
        <taxon>Theaceae</taxon>
        <taxon>Camellia</taxon>
    </lineage>
</organism>
<gene>
    <name evidence="1" type="ORF">LOK49_LG09G01417</name>
</gene>
<dbReference type="EMBL" id="CM045765">
    <property type="protein sequence ID" value="KAI8001371.1"/>
    <property type="molecule type" value="Genomic_DNA"/>
</dbReference>
<sequence length="127" mass="14624">MEILAKLISSSLSKIDKFPPPLIRFLRSNVGSKSRGKSRPSPMFMRKNNTTTTSMIETTQEPSSPKVTCIGQVRANVCGFFNLGFAGKLKLETIRQKWKRMGKKSTKKMRQKMRNLKLKKKNYQERL</sequence>
<comment type="caution">
    <text evidence="1">The sequence shown here is derived from an EMBL/GenBank/DDBJ whole genome shotgun (WGS) entry which is preliminary data.</text>
</comment>
<reference evidence="1 2" key="1">
    <citation type="journal article" date="2022" name="Plant J.">
        <title>Chromosome-level genome of Camellia lanceoleosa provides a valuable resource for understanding genome evolution and self-incompatibility.</title>
        <authorList>
            <person name="Gong W."/>
            <person name="Xiao S."/>
            <person name="Wang L."/>
            <person name="Liao Z."/>
            <person name="Chang Y."/>
            <person name="Mo W."/>
            <person name="Hu G."/>
            <person name="Li W."/>
            <person name="Zhao G."/>
            <person name="Zhu H."/>
            <person name="Hu X."/>
            <person name="Ji K."/>
            <person name="Xiang X."/>
            <person name="Song Q."/>
            <person name="Yuan D."/>
            <person name="Jin S."/>
            <person name="Zhang L."/>
        </authorList>
    </citation>
    <scope>NUCLEOTIDE SEQUENCE [LARGE SCALE GENOMIC DNA]</scope>
    <source>
        <strain evidence="1">SQ_2022a</strain>
    </source>
</reference>
<keyword evidence="2" id="KW-1185">Reference proteome</keyword>
<dbReference type="Proteomes" id="UP001060215">
    <property type="component" value="Chromosome 8"/>
</dbReference>
<proteinExistence type="predicted"/>
<accession>A0ACC0GMS1</accession>
<protein>
    <submittedName>
        <fullName evidence="1">Uncharacterized protein</fullName>
    </submittedName>
</protein>
<evidence type="ECO:0000313" key="2">
    <source>
        <dbReference type="Proteomes" id="UP001060215"/>
    </source>
</evidence>